<dbReference type="PANTHER" id="PTHR12526:SF638">
    <property type="entry name" value="SPORE COAT PROTEIN SA"/>
    <property type="match status" value="1"/>
</dbReference>
<keyword evidence="4" id="KW-1185">Reference proteome</keyword>
<dbReference type="EMBL" id="SJPK01000006">
    <property type="protein sequence ID" value="TWT66120.1"/>
    <property type="molecule type" value="Genomic_DNA"/>
</dbReference>
<dbReference type="PANTHER" id="PTHR12526">
    <property type="entry name" value="GLYCOSYLTRANSFERASE"/>
    <property type="match status" value="1"/>
</dbReference>
<dbReference type="EC" id="2.4.-.-" evidence="3"/>
<dbReference type="AlphaFoldDB" id="A0A5C5XT87"/>
<dbReference type="InterPro" id="IPR028098">
    <property type="entry name" value="Glyco_trans_4-like_N"/>
</dbReference>
<feature type="domain" description="Glycosyl transferase family 1" evidence="1">
    <location>
        <begin position="196"/>
        <end position="357"/>
    </location>
</feature>
<evidence type="ECO:0000313" key="4">
    <source>
        <dbReference type="Proteomes" id="UP000318053"/>
    </source>
</evidence>
<organism evidence="3 4">
    <name type="scientific">Allorhodopirellula solitaria</name>
    <dbReference type="NCBI Taxonomy" id="2527987"/>
    <lineage>
        <taxon>Bacteria</taxon>
        <taxon>Pseudomonadati</taxon>
        <taxon>Planctomycetota</taxon>
        <taxon>Planctomycetia</taxon>
        <taxon>Pirellulales</taxon>
        <taxon>Pirellulaceae</taxon>
        <taxon>Allorhodopirellula</taxon>
    </lineage>
</organism>
<comment type="caution">
    <text evidence="3">The sequence shown here is derived from an EMBL/GenBank/DDBJ whole genome shotgun (WGS) entry which is preliminary data.</text>
</comment>
<gene>
    <name evidence="3" type="primary">epsD_1</name>
    <name evidence="3" type="ORF">CA85_29840</name>
</gene>
<dbReference type="GO" id="GO:0016757">
    <property type="term" value="F:glycosyltransferase activity"/>
    <property type="evidence" value="ECO:0007669"/>
    <property type="project" value="UniProtKB-KW"/>
</dbReference>
<dbReference type="Pfam" id="PF00534">
    <property type="entry name" value="Glycos_transf_1"/>
    <property type="match status" value="1"/>
</dbReference>
<accession>A0A5C5XT87</accession>
<dbReference type="Pfam" id="PF13439">
    <property type="entry name" value="Glyco_transf_4"/>
    <property type="match status" value="1"/>
</dbReference>
<dbReference type="SUPFAM" id="SSF53756">
    <property type="entry name" value="UDP-Glycosyltransferase/glycogen phosphorylase"/>
    <property type="match status" value="1"/>
</dbReference>
<name>A0A5C5XT87_9BACT</name>
<evidence type="ECO:0000259" key="1">
    <source>
        <dbReference type="Pfam" id="PF00534"/>
    </source>
</evidence>
<keyword evidence="3" id="KW-0808">Transferase</keyword>
<dbReference type="InterPro" id="IPR001296">
    <property type="entry name" value="Glyco_trans_1"/>
</dbReference>
<evidence type="ECO:0000259" key="2">
    <source>
        <dbReference type="Pfam" id="PF13439"/>
    </source>
</evidence>
<dbReference type="Proteomes" id="UP000318053">
    <property type="component" value="Unassembled WGS sequence"/>
</dbReference>
<feature type="domain" description="Glycosyltransferase subfamily 4-like N-terminal" evidence="2">
    <location>
        <begin position="26"/>
        <end position="179"/>
    </location>
</feature>
<keyword evidence="3" id="KW-0328">Glycosyltransferase</keyword>
<dbReference type="CDD" id="cd03807">
    <property type="entry name" value="GT4_WbnK-like"/>
    <property type="match status" value="1"/>
</dbReference>
<evidence type="ECO:0000313" key="3">
    <source>
        <dbReference type="EMBL" id="TWT66120.1"/>
    </source>
</evidence>
<dbReference type="Gene3D" id="3.40.50.2000">
    <property type="entry name" value="Glycogen Phosphorylase B"/>
    <property type="match status" value="2"/>
</dbReference>
<sequence>MPLADRSTAMARSLKIALVIPTMDRGGAEKQVVLLATGLARRGHDVRVALLTRDGPRSEPLRQAGVEVELIGKRFKGDLTALVRLRNWFDRWRPDVVHTWLFAANSFGRVAAYRAGVPVVIASERCVDPWKSEWQFWIDRRLQGWTDAITTNSDGVRDFYADHGISPDRFVVIPNGVEPGAAKTASLPLSRDAVLRRLEVGEDRKLILAVGRLWPQKRIRDLIWAGELVGTLRQDTTLVIVGDGPQRDEMLRHRDAVSRLDHVRFAGNRDDVSELLPHADAFWIASEYEGQSNAVIEAMQAGVPVVASDIPGNRDLVRDGETGYLFELGNAAQLVERTQEILEDPELASQLGSAARSRIASEFTIDAMVDAHVELYQRLLEAEV</sequence>
<protein>
    <submittedName>
        <fullName evidence="3">Putative glycosyltransferase EpsD</fullName>
        <ecNumber evidence="3">2.4.-.-</ecNumber>
    </submittedName>
</protein>
<reference evidence="3 4" key="1">
    <citation type="submission" date="2019-02" db="EMBL/GenBank/DDBJ databases">
        <title>Deep-cultivation of Planctomycetes and their phenomic and genomic characterization uncovers novel biology.</title>
        <authorList>
            <person name="Wiegand S."/>
            <person name="Jogler M."/>
            <person name="Boedeker C."/>
            <person name="Pinto D."/>
            <person name="Vollmers J."/>
            <person name="Rivas-Marin E."/>
            <person name="Kohn T."/>
            <person name="Peeters S.H."/>
            <person name="Heuer A."/>
            <person name="Rast P."/>
            <person name="Oberbeckmann S."/>
            <person name="Bunk B."/>
            <person name="Jeske O."/>
            <person name="Meyerdierks A."/>
            <person name="Storesund J.E."/>
            <person name="Kallscheuer N."/>
            <person name="Luecker S."/>
            <person name="Lage O.M."/>
            <person name="Pohl T."/>
            <person name="Merkel B.J."/>
            <person name="Hornburger P."/>
            <person name="Mueller R.-W."/>
            <person name="Bruemmer F."/>
            <person name="Labrenz M."/>
            <person name="Spormann A.M."/>
            <person name="Op Den Camp H."/>
            <person name="Overmann J."/>
            <person name="Amann R."/>
            <person name="Jetten M.S.M."/>
            <person name="Mascher T."/>
            <person name="Medema M.H."/>
            <person name="Devos D.P."/>
            <person name="Kaster A.-K."/>
            <person name="Ovreas L."/>
            <person name="Rohde M."/>
            <person name="Galperin M.Y."/>
            <person name="Jogler C."/>
        </authorList>
    </citation>
    <scope>NUCLEOTIDE SEQUENCE [LARGE SCALE GENOMIC DNA]</scope>
    <source>
        <strain evidence="3 4">CA85</strain>
    </source>
</reference>
<proteinExistence type="predicted"/>